<dbReference type="AlphaFoldDB" id="A0A9N9AIP4"/>
<name>A0A9N9AIP4_9GLOM</name>
<sequence length="408" mass="47342">MLSFVHHTFRFVKRTALKFLADQVPERSLEPQILRILKLLSTYVIYLACFGYLIYLALGIQHENPNVEIKTVEAQNIPAPLFNISSPFNFTMHCEFYNKLGQIVAHNGSECSQFLQQAQRDNQTLHYIGYWNNPSIEMNDTGIFTISLKVFVDRLDLRSAKLDERGPAIYSSMLISFSDAETEQINFEPAKAESVEAKREAIKLGNTYILSPKNQYLLWFWRLQKKDLDVSEWGNRVGFETKTNDYYMIETLMQNADPINISNFSPFASVDILYQTRIIEIDGQTKQNTVLSLLSGIGGAYGLFIAVYCFCFGAQQIGPWGWIYECYGVRRRLKNRINEKFKHHFPLVEIKYPDEKNNEDITQENIHRRLNDLEWQNALLQLMIREYVVDIGNLEDLKRIPTRNSTGV</sequence>
<comment type="caution">
    <text evidence="2">The sequence shown here is derived from an EMBL/GenBank/DDBJ whole genome shotgun (WGS) entry which is preliminary data.</text>
</comment>
<protein>
    <submittedName>
        <fullName evidence="2">11050_t:CDS:1</fullName>
    </submittedName>
</protein>
<dbReference type="Proteomes" id="UP000789831">
    <property type="component" value="Unassembled WGS sequence"/>
</dbReference>
<keyword evidence="1" id="KW-0812">Transmembrane</keyword>
<dbReference type="OrthoDB" id="2421077at2759"/>
<feature type="transmembrane region" description="Helical" evidence="1">
    <location>
        <begin position="36"/>
        <end position="58"/>
    </location>
</feature>
<organism evidence="2 3">
    <name type="scientific">Ambispora gerdemannii</name>
    <dbReference type="NCBI Taxonomy" id="144530"/>
    <lineage>
        <taxon>Eukaryota</taxon>
        <taxon>Fungi</taxon>
        <taxon>Fungi incertae sedis</taxon>
        <taxon>Mucoromycota</taxon>
        <taxon>Glomeromycotina</taxon>
        <taxon>Glomeromycetes</taxon>
        <taxon>Archaeosporales</taxon>
        <taxon>Ambisporaceae</taxon>
        <taxon>Ambispora</taxon>
    </lineage>
</organism>
<keyword evidence="3" id="KW-1185">Reference proteome</keyword>
<keyword evidence="1" id="KW-0472">Membrane</keyword>
<keyword evidence="1" id="KW-1133">Transmembrane helix</keyword>
<reference evidence="2" key="1">
    <citation type="submission" date="2021-06" db="EMBL/GenBank/DDBJ databases">
        <authorList>
            <person name="Kallberg Y."/>
            <person name="Tangrot J."/>
            <person name="Rosling A."/>
        </authorList>
    </citation>
    <scope>NUCLEOTIDE SEQUENCE</scope>
    <source>
        <strain evidence="2">MT106</strain>
    </source>
</reference>
<evidence type="ECO:0000313" key="3">
    <source>
        <dbReference type="Proteomes" id="UP000789831"/>
    </source>
</evidence>
<evidence type="ECO:0000256" key="1">
    <source>
        <dbReference type="SAM" id="Phobius"/>
    </source>
</evidence>
<gene>
    <name evidence="2" type="ORF">AGERDE_LOCUS5754</name>
</gene>
<accession>A0A9N9AIP4</accession>
<dbReference type="EMBL" id="CAJVPL010000820">
    <property type="protein sequence ID" value="CAG8531954.1"/>
    <property type="molecule type" value="Genomic_DNA"/>
</dbReference>
<evidence type="ECO:0000313" key="2">
    <source>
        <dbReference type="EMBL" id="CAG8531954.1"/>
    </source>
</evidence>
<proteinExistence type="predicted"/>